<evidence type="ECO:0000256" key="1">
    <source>
        <dbReference type="SAM" id="SignalP"/>
    </source>
</evidence>
<dbReference type="Proteomes" id="UP001218218">
    <property type="component" value="Unassembled WGS sequence"/>
</dbReference>
<gene>
    <name evidence="2" type="ORF">DFH08DRAFT_934734</name>
</gene>
<name>A0AAD7A918_9AGAR</name>
<feature type="signal peptide" evidence="1">
    <location>
        <begin position="1"/>
        <end position="19"/>
    </location>
</feature>
<keyword evidence="1" id="KW-0732">Signal</keyword>
<organism evidence="2 3">
    <name type="scientific">Mycena albidolilacea</name>
    <dbReference type="NCBI Taxonomy" id="1033008"/>
    <lineage>
        <taxon>Eukaryota</taxon>
        <taxon>Fungi</taxon>
        <taxon>Dikarya</taxon>
        <taxon>Basidiomycota</taxon>
        <taxon>Agaricomycotina</taxon>
        <taxon>Agaricomycetes</taxon>
        <taxon>Agaricomycetidae</taxon>
        <taxon>Agaricales</taxon>
        <taxon>Marasmiineae</taxon>
        <taxon>Mycenaceae</taxon>
        <taxon>Mycena</taxon>
    </lineage>
</organism>
<accession>A0AAD7A918</accession>
<proteinExistence type="predicted"/>
<dbReference type="EMBL" id="JARIHO010000012">
    <property type="protein sequence ID" value="KAJ7352293.1"/>
    <property type="molecule type" value="Genomic_DNA"/>
</dbReference>
<protein>
    <submittedName>
        <fullName evidence="2">Uncharacterized protein</fullName>
    </submittedName>
</protein>
<feature type="chain" id="PRO_5042044114" evidence="1">
    <location>
        <begin position="20"/>
        <end position="159"/>
    </location>
</feature>
<comment type="caution">
    <text evidence="2">The sequence shown here is derived from an EMBL/GenBank/DDBJ whole genome shotgun (WGS) entry which is preliminary data.</text>
</comment>
<dbReference type="AlphaFoldDB" id="A0AAD7A918"/>
<sequence length="159" mass="16549">MRFSLALLAPLFAGFAASAVNVPRVISTNHGTLTAPTIGTLVASQQSFPFGYKASDWCQDGYSPITVWLLDYAPTTANLNATGQFTDAAYYFGAFLIGNFGLPPIGPNPVPPPTLTAPDLSGYAAGSGLYLAVVETAKNCPPGNQPAQYGLTSTQLTTV</sequence>
<reference evidence="2" key="1">
    <citation type="submission" date="2023-03" db="EMBL/GenBank/DDBJ databases">
        <title>Massive genome expansion in bonnet fungi (Mycena s.s.) driven by repeated elements and novel gene families across ecological guilds.</title>
        <authorList>
            <consortium name="Lawrence Berkeley National Laboratory"/>
            <person name="Harder C.B."/>
            <person name="Miyauchi S."/>
            <person name="Viragh M."/>
            <person name="Kuo A."/>
            <person name="Thoen E."/>
            <person name="Andreopoulos B."/>
            <person name="Lu D."/>
            <person name="Skrede I."/>
            <person name="Drula E."/>
            <person name="Henrissat B."/>
            <person name="Morin E."/>
            <person name="Kohler A."/>
            <person name="Barry K."/>
            <person name="LaButti K."/>
            <person name="Morin E."/>
            <person name="Salamov A."/>
            <person name="Lipzen A."/>
            <person name="Mereny Z."/>
            <person name="Hegedus B."/>
            <person name="Baldrian P."/>
            <person name="Stursova M."/>
            <person name="Weitz H."/>
            <person name="Taylor A."/>
            <person name="Grigoriev I.V."/>
            <person name="Nagy L.G."/>
            <person name="Martin F."/>
            <person name="Kauserud H."/>
        </authorList>
    </citation>
    <scope>NUCLEOTIDE SEQUENCE</scope>
    <source>
        <strain evidence="2">CBHHK002</strain>
    </source>
</reference>
<evidence type="ECO:0000313" key="2">
    <source>
        <dbReference type="EMBL" id="KAJ7352293.1"/>
    </source>
</evidence>
<evidence type="ECO:0000313" key="3">
    <source>
        <dbReference type="Proteomes" id="UP001218218"/>
    </source>
</evidence>
<keyword evidence="3" id="KW-1185">Reference proteome</keyword>